<dbReference type="Proteomes" id="UP000175971">
    <property type="component" value="Unassembled WGS sequence"/>
</dbReference>
<evidence type="ECO:0000313" key="3">
    <source>
        <dbReference type="Proteomes" id="UP000175971"/>
    </source>
</evidence>
<dbReference type="InterPro" id="IPR023214">
    <property type="entry name" value="HAD_sf"/>
</dbReference>
<evidence type="ECO:0000256" key="1">
    <source>
        <dbReference type="SAM" id="MobiDB-lite"/>
    </source>
</evidence>
<sequence length="69" mass="7446">MFKRQGVRVVMLTGDNTPTAAVSTIDVRAELSSADKARIVTELKTLGRLRPSPPESSVSLPWSPPQALN</sequence>
<organism evidence="2 3">
    <name type="scientific">Streptomyces nanshensis</name>
    <dbReference type="NCBI Taxonomy" id="518642"/>
    <lineage>
        <taxon>Bacteria</taxon>
        <taxon>Bacillati</taxon>
        <taxon>Actinomycetota</taxon>
        <taxon>Actinomycetes</taxon>
        <taxon>Kitasatosporales</taxon>
        <taxon>Streptomycetaceae</taxon>
        <taxon>Streptomyces</taxon>
    </lineage>
</organism>
<keyword evidence="3" id="KW-1185">Reference proteome</keyword>
<dbReference type="RefSeq" id="WP_070199797.1">
    <property type="nucleotide sequence ID" value="NZ_LJGZ01000005.1"/>
</dbReference>
<dbReference type="AlphaFoldDB" id="A0A1E7M0V1"/>
<accession>A0A1E7M0V1</accession>
<feature type="compositionally biased region" description="Polar residues" evidence="1">
    <location>
        <begin position="55"/>
        <end position="69"/>
    </location>
</feature>
<reference evidence="2 3" key="1">
    <citation type="journal article" date="2016" name="Front. Microbiol.">
        <title>Comparative Genomics Analysis of Streptomyces Species Reveals Their Adaptation to the Marine Environment and Their Diversity at the Genomic Level.</title>
        <authorList>
            <person name="Tian X."/>
            <person name="Zhang Z."/>
            <person name="Yang T."/>
            <person name="Chen M."/>
            <person name="Li J."/>
            <person name="Chen F."/>
            <person name="Yang J."/>
            <person name="Li W."/>
            <person name="Zhang B."/>
            <person name="Zhang Z."/>
            <person name="Wu J."/>
            <person name="Zhang C."/>
            <person name="Long L."/>
            <person name="Xiao J."/>
        </authorList>
    </citation>
    <scope>NUCLEOTIDE SEQUENCE [LARGE SCALE GENOMIC DNA]</scope>
    <source>
        <strain evidence="2 3">SCSIO M10372</strain>
    </source>
</reference>
<evidence type="ECO:0000313" key="2">
    <source>
        <dbReference type="EMBL" id="OEV22095.1"/>
    </source>
</evidence>
<proteinExistence type="predicted"/>
<dbReference type="PATRIC" id="fig|518642.7.peg.6244"/>
<comment type="caution">
    <text evidence="2">The sequence shown here is derived from an EMBL/GenBank/DDBJ whole genome shotgun (WGS) entry which is preliminary data.</text>
</comment>
<dbReference type="EMBL" id="LJGZ01000005">
    <property type="protein sequence ID" value="OEV22095.1"/>
    <property type="molecule type" value="Genomic_DNA"/>
</dbReference>
<dbReference type="OrthoDB" id="7059309at2"/>
<dbReference type="Gene3D" id="3.40.50.1000">
    <property type="entry name" value="HAD superfamily/HAD-like"/>
    <property type="match status" value="1"/>
</dbReference>
<evidence type="ECO:0008006" key="4">
    <source>
        <dbReference type="Google" id="ProtNLM"/>
    </source>
</evidence>
<gene>
    <name evidence="2" type="ORF">AN221_04065</name>
</gene>
<name>A0A1E7M0V1_9ACTN</name>
<feature type="region of interest" description="Disordered" evidence="1">
    <location>
        <begin position="47"/>
        <end position="69"/>
    </location>
</feature>
<protein>
    <recommendedName>
        <fullName evidence="4">Cation-transporting P-type ATPase C-terminal domain-containing protein</fullName>
    </recommendedName>
</protein>